<protein>
    <submittedName>
        <fullName evidence="2">Uncharacterized protein</fullName>
    </submittedName>
</protein>
<dbReference type="EMBL" id="MDYQ01000006">
    <property type="protein sequence ID" value="PRP89034.1"/>
    <property type="molecule type" value="Genomic_DNA"/>
</dbReference>
<keyword evidence="1" id="KW-0812">Transmembrane</keyword>
<evidence type="ECO:0000256" key="1">
    <source>
        <dbReference type="SAM" id="Phobius"/>
    </source>
</evidence>
<comment type="caution">
    <text evidence="2">The sequence shown here is derived from an EMBL/GenBank/DDBJ whole genome shotgun (WGS) entry which is preliminary data.</text>
</comment>
<reference evidence="2 3" key="1">
    <citation type="journal article" date="2018" name="Genome Biol. Evol.">
        <title>Multiple Roots of Fruiting Body Formation in Amoebozoa.</title>
        <authorList>
            <person name="Hillmann F."/>
            <person name="Forbes G."/>
            <person name="Novohradska S."/>
            <person name="Ferling I."/>
            <person name="Riege K."/>
            <person name="Groth M."/>
            <person name="Westermann M."/>
            <person name="Marz M."/>
            <person name="Spaller T."/>
            <person name="Winckler T."/>
            <person name="Schaap P."/>
            <person name="Glockner G."/>
        </authorList>
    </citation>
    <scope>NUCLEOTIDE SEQUENCE [LARGE SCALE GENOMIC DNA]</scope>
    <source>
        <strain evidence="2 3">Jena</strain>
    </source>
</reference>
<gene>
    <name evidence="2" type="ORF">PROFUN_02312</name>
</gene>
<name>A0A2P6NYK1_9EUKA</name>
<keyword evidence="1" id="KW-0472">Membrane</keyword>
<evidence type="ECO:0000313" key="3">
    <source>
        <dbReference type="Proteomes" id="UP000241769"/>
    </source>
</evidence>
<keyword evidence="3" id="KW-1185">Reference proteome</keyword>
<organism evidence="2 3">
    <name type="scientific">Planoprotostelium fungivorum</name>
    <dbReference type="NCBI Taxonomy" id="1890364"/>
    <lineage>
        <taxon>Eukaryota</taxon>
        <taxon>Amoebozoa</taxon>
        <taxon>Evosea</taxon>
        <taxon>Variosea</taxon>
        <taxon>Cavosteliida</taxon>
        <taxon>Cavosteliaceae</taxon>
        <taxon>Planoprotostelium</taxon>
    </lineage>
</organism>
<keyword evidence="1" id="KW-1133">Transmembrane helix</keyword>
<dbReference type="InParanoid" id="A0A2P6NYK1"/>
<proteinExistence type="predicted"/>
<dbReference type="AlphaFoldDB" id="A0A2P6NYK1"/>
<sequence>MAQWNSAWLRTKRFWVRSPVEAFLYAIICYIHLLGFTNLRLSPQSGELLCYTSLCQFIFLAKIAAPTRLELVISSLLGKRLANLAKEPDVCTFAIDNFDLPSTPTMTWFMYRTRDERVEVPRRFGTSVPRSAVDIDQRSLTHK</sequence>
<accession>A0A2P6NYK1</accession>
<feature type="transmembrane region" description="Helical" evidence="1">
    <location>
        <begin position="22"/>
        <end position="41"/>
    </location>
</feature>
<evidence type="ECO:0000313" key="2">
    <source>
        <dbReference type="EMBL" id="PRP89034.1"/>
    </source>
</evidence>
<dbReference type="Proteomes" id="UP000241769">
    <property type="component" value="Unassembled WGS sequence"/>
</dbReference>